<organism evidence="1 2">
    <name type="scientific">Clostridium frigoris</name>
    <dbReference type="NCBI Taxonomy" id="205327"/>
    <lineage>
        <taxon>Bacteria</taxon>
        <taxon>Bacillati</taxon>
        <taxon>Bacillota</taxon>
        <taxon>Clostridia</taxon>
        <taxon>Eubacteriales</taxon>
        <taxon>Clostridiaceae</taxon>
        <taxon>Clostridium</taxon>
    </lineage>
</organism>
<sequence length="67" mass="8116">MVRIIYTTEYLLHNAQIVTELCIKFKEEYRLWKELRRVSSLTKTEIGESINKDSRIKILIKDEEMRV</sequence>
<dbReference type="EMBL" id="JAHLDV010000063">
    <property type="protein sequence ID" value="MBU3161417.1"/>
    <property type="molecule type" value="Genomic_DNA"/>
</dbReference>
<reference evidence="1 2" key="1">
    <citation type="submission" date="2021-06" db="EMBL/GenBank/DDBJ databases">
        <title>Clostridia strains as spoilage organisms.</title>
        <authorList>
            <person name="Wambui J."/>
            <person name="Stephan R."/>
            <person name="Stevens M.J.A."/>
        </authorList>
    </citation>
    <scope>NUCLEOTIDE SEQUENCE [LARGE SCALE GENOMIC DNA]</scope>
    <source>
        <strain evidence="1 2">DSM 14204</strain>
    </source>
</reference>
<proteinExistence type="predicted"/>
<dbReference type="RefSeq" id="WP_216151230.1">
    <property type="nucleotide sequence ID" value="NZ_JAHLDV010000063.1"/>
</dbReference>
<keyword evidence="2" id="KW-1185">Reference proteome</keyword>
<protein>
    <submittedName>
        <fullName evidence="1">Uncharacterized protein</fullName>
    </submittedName>
</protein>
<gene>
    <name evidence="1" type="ORF">KPL37_17045</name>
</gene>
<name>A0ABS6BXT2_9CLOT</name>
<dbReference type="Proteomes" id="UP000776252">
    <property type="component" value="Unassembled WGS sequence"/>
</dbReference>
<evidence type="ECO:0000313" key="1">
    <source>
        <dbReference type="EMBL" id="MBU3161417.1"/>
    </source>
</evidence>
<evidence type="ECO:0000313" key="2">
    <source>
        <dbReference type="Proteomes" id="UP000776252"/>
    </source>
</evidence>
<accession>A0ABS6BXT2</accession>
<comment type="caution">
    <text evidence="1">The sequence shown here is derived from an EMBL/GenBank/DDBJ whole genome shotgun (WGS) entry which is preliminary data.</text>
</comment>